<keyword evidence="5 8" id="KW-0175">Coiled coil</keyword>
<feature type="domain" description="Kinesin motor" evidence="10">
    <location>
        <begin position="30"/>
        <end position="423"/>
    </location>
</feature>
<dbReference type="PANTHER" id="PTHR47969">
    <property type="entry name" value="CHROMOSOME-ASSOCIATED KINESIN KIF4A-RELATED"/>
    <property type="match status" value="1"/>
</dbReference>
<feature type="coiled-coil region" evidence="8">
    <location>
        <begin position="1068"/>
        <end position="1095"/>
    </location>
</feature>
<feature type="compositionally biased region" description="Polar residues" evidence="9">
    <location>
        <begin position="1314"/>
        <end position="1327"/>
    </location>
</feature>
<sequence length="1784" mass="190340">MTQGLLTEPPAATDPGLPSNADPDGGDTSSVKVAVRIRPLGDSELEAGAISVVTRAVPRGGVGLPVVINGRDRVFAFDYVFDSNHSQEDLYGSCVAPLVEAFMDGYNATVFAYGQTGSGKTYTMGSDSGSLSSITAPRPSQDAAFDDVVLPTHAPTTHLGILPRAVFSIFEQIDRRRAEAQQAGSPAPSFEVGVSFLELYNEEFIDLLQPRTRELHMMVATQRPGEMIRLKDDPATGGVELLGAREEYVESALELLALVSLGAQSRTTASTDMNLVSSRSHAIASITLRQKRYAGGAGEPQTPGAAGSGSGAATVEFITSKFHLVDLAGSERLKKTNAVGERAKEGININMGLLALGNVISALGDEARRSSFIPYRDSKLTRLLQNSLGGNSKTLMIACVSPADANAAETTSTLHYASRARNIKNVVSVQQLSVGDGPGLGAAAVEELFSLRRQVVEMRAELRALKGGIGMPAPGRPSGSGFGMRGYPASPATLMSTLSVSSPGGPGVHAAGATADLLARLQASESERRRLEALVASLRDRCADLAQQVARLRAVEEPHLFRSQQRRRCGSINDPPAEDDMRPVDAGAGELGGPAAGEPTAPEVDCASVTVLQEYLDEITELRGRLAMSEATVEDLRARQAAELEELDAPLAFPLDERPLDINRVKRRLRKMERKLRAAESAAESVAPDTPAHAAHSPTMMAVGTSQAGDEAPASMVVDGEQPALLAGGEDRMPVEQGALDAASLCVAPGAEPVGVSTLAEAPCDVDDYDRATEGRRGSAALNHGSGTDDDDDDADEGADDDGEEDDSDGEGDCSFSSSVNGMIQSMVENPTENSRQLLSQFAQIKEDIMEKAQLVTELERKEVELSELRYTFSERLNELTAEKNRLILERDNALIRIKQSAKPGEQRAIEAERDRHDQRIRQLTEQIADLRSKYQANQKVLRSKLKIEEHMPALKASIATLEQQRRDLIIKMRAEQRDHLRERQLAAQEIKVLQKREMQSSGLIGKLQRNIEQKEGQLRRRTEEAISAREKLRVLDRSRYLTKPRASENIPRIKSSFDAKLKDCISLRELEAVLSRLTQRRNSLVTELSRLQRELDQAPGPDVEDRLQGAQRAVEASLSACHSRITEVQNELSNQYRTLSDDRSRFPSSSGAQRGLFGSPKPSSENIDQPQVFMPIIEIYTRLSFPALRELFKLLTEDLVTARVNNRILAAQLEQFRRMAGAGATPPEAVPTPRPAAAGPDISHLQRSIAEQRLAVEMRASKIAALQAQLTGAGPSASESNLLARPSSGTPAPMAIDEAMLPGLGGHPANMSPGRSNSSNTITTSAPVNRQTLQRFATLVGHTGGVTQLALGGHGFADVADIYGPDGPRHFGGDAAGQGLSPFARSLDTQLFSSGRDGTVRLWDVALASGGAVLAQSDGPIHSLAAVGNFAFYLNDEGIGFVDARAPPHSPLSGDADAWSGLRWLHRPVTMAVAPDGRYLLTPSGFQQLSNPTDATFAEHGVAVWDVRMRRPLNGLRGGFRDAPCSFAVVPAGGNVMHGLTARPALMLCASRDRIVRAYDLASLDLVSTFHPPHHDAVSTVFAGPADAELHGIGGETVAYSSGGFNSGFIKLWQLAAGSRAGHENPLSTSQVARDGGDATPSWGFVSRLRSSSLTGTRPMAGEPIGGGASGDASSREISFTAEPARPGPSLATRDPVTSSSTLGTCRTIVTGHRDGSLRLWEPLARAAAASSGPPSRGPSPSRAAANFGTGPNFTTQSQPRAELPGAHAGPVAALVYLADQSM</sequence>
<feature type="coiled-coil region" evidence="8">
    <location>
        <begin position="842"/>
        <end position="979"/>
    </location>
</feature>
<dbReference type="PRINTS" id="PR00380">
    <property type="entry name" value="KINESINHEAVY"/>
</dbReference>
<evidence type="ECO:0000256" key="3">
    <source>
        <dbReference type="ARBA" id="ARBA00022741"/>
    </source>
</evidence>
<evidence type="ECO:0000256" key="1">
    <source>
        <dbReference type="ARBA" id="ARBA00004496"/>
    </source>
</evidence>
<feature type="region of interest" description="Disordered" evidence="9">
    <location>
        <begin position="770"/>
        <end position="819"/>
    </location>
</feature>
<keyword evidence="4 7" id="KW-0067">ATP-binding</keyword>
<dbReference type="GO" id="GO:0005737">
    <property type="term" value="C:cytoplasm"/>
    <property type="evidence" value="ECO:0007669"/>
    <property type="project" value="UniProtKB-SubCell"/>
</dbReference>
<reference evidence="11" key="1">
    <citation type="submission" date="2013-04" db="EMBL/GenBank/DDBJ databases">
        <title>The Genome Sequence of Fonticula alba ATCC 38817.</title>
        <authorList>
            <consortium name="The Broad Institute Genomics Platform"/>
            <person name="Russ C."/>
            <person name="Cuomo C."/>
            <person name="Burger G."/>
            <person name="Gray M.W."/>
            <person name="Holland P.W.H."/>
            <person name="King N."/>
            <person name="Lang F.B.F."/>
            <person name="Roger A.J."/>
            <person name="Ruiz-Trillo I."/>
            <person name="Brown M."/>
            <person name="Walker B."/>
            <person name="Young S."/>
            <person name="Zeng Q."/>
            <person name="Gargeya S."/>
            <person name="Fitzgerald M."/>
            <person name="Haas B."/>
            <person name="Abouelleil A."/>
            <person name="Allen A.W."/>
            <person name="Alvarado L."/>
            <person name="Arachchi H.M."/>
            <person name="Berlin A.M."/>
            <person name="Chapman S.B."/>
            <person name="Gainer-Dewar J."/>
            <person name="Goldberg J."/>
            <person name="Griggs A."/>
            <person name="Gujja S."/>
            <person name="Hansen M."/>
            <person name="Howarth C."/>
            <person name="Imamovic A."/>
            <person name="Ireland A."/>
            <person name="Larimer J."/>
            <person name="McCowan C."/>
            <person name="Murphy C."/>
            <person name="Pearson M."/>
            <person name="Poon T.W."/>
            <person name="Priest M."/>
            <person name="Roberts A."/>
            <person name="Saif S."/>
            <person name="Shea T."/>
            <person name="Sisk P."/>
            <person name="Sykes S."/>
            <person name="Wortman J."/>
            <person name="Nusbaum C."/>
            <person name="Birren B."/>
        </authorList>
    </citation>
    <scope>NUCLEOTIDE SEQUENCE [LARGE SCALE GENOMIC DNA]</scope>
    <source>
        <strain evidence="11">ATCC 38817</strain>
    </source>
</reference>
<feature type="compositionally biased region" description="Polar residues" evidence="9">
    <location>
        <begin position="1751"/>
        <end position="1761"/>
    </location>
</feature>
<evidence type="ECO:0000313" key="11">
    <source>
        <dbReference type="EMBL" id="KCV71477.1"/>
    </source>
</evidence>
<dbReference type="Proteomes" id="UP000030693">
    <property type="component" value="Unassembled WGS sequence"/>
</dbReference>
<dbReference type="eggNOG" id="KOG0244">
    <property type="taxonomic scope" value="Eukaryota"/>
</dbReference>
<protein>
    <recommendedName>
        <fullName evidence="10">Kinesin motor domain-containing protein</fullName>
    </recommendedName>
</protein>
<proteinExistence type="inferred from homology"/>
<dbReference type="Pfam" id="PF00400">
    <property type="entry name" value="WD40"/>
    <property type="match status" value="1"/>
</dbReference>
<dbReference type="InterPro" id="IPR027417">
    <property type="entry name" value="P-loop_NTPase"/>
</dbReference>
<evidence type="ECO:0000256" key="6">
    <source>
        <dbReference type="PROSITE-ProRule" id="PRU00221"/>
    </source>
</evidence>
<dbReference type="GO" id="GO:0007052">
    <property type="term" value="P:mitotic spindle organization"/>
    <property type="evidence" value="ECO:0007669"/>
    <property type="project" value="TreeGrafter"/>
</dbReference>
<dbReference type="GO" id="GO:0008017">
    <property type="term" value="F:microtubule binding"/>
    <property type="evidence" value="ECO:0007669"/>
    <property type="project" value="InterPro"/>
</dbReference>
<dbReference type="SUPFAM" id="SSF50978">
    <property type="entry name" value="WD40 repeat-like"/>
    <property type="match status" value="1"/>
</dbReference>
<dbReference type="PROSITE" id="PS00411">
    <property type="entry name" value="KINESIN_MOTOR_1"/>
    <property type="match status" value="1"/>
</dbReference>
<dbReference type="SMART" id="SM00129">
    <property type="entry name" value="KISc"/>
    <property type="match status" value="1"/>
</dbReference>
<evidence type="ECO:0000256" key="5">
    <source>
        <dbReference type="ARBA" id="ARBA00023054"/>
    </source>
</evidence>
<dbReference type="Gene3D" id="2.130.10.10">
    <property type="entry name" value="YVTN repeat-like/Quinoprotein amine dehydrogenase"/>
    <property type="match status" value="2"/>
</dbReference>
<keyword evidence="2" id="KW-0963">Cytoplasm</keyword>
<feature type="region of interest" description="Disordered" evidence="9">
    <location>
        <begin position="1303"/>
        <end position="1327"/>
    </location>
</feature>
<keyword evidence="6" id="KW-0853">WD repeat</keyword>
<dbReference type="InterPro" id="IPR001680">
    <property type="entry name" value="WD40_rpt"/>
</dbReference>
<keyword evidence="7" id="KW-0505">Motor protein</keyword>
<evidence type="ECO:0000256" key="9">
    <source>
        <dbReference type="SAM" id="MobiDB-lite"/>
    </source>
</evidence>
<comment type="subcellular location">
    <subcellularLocation>
        <location evidence="1">Cytoplasm</location>
    </subcellularLocation>
</comment>
<dbReference type="PROSITE" id="PS50082">
    <property type="entry name" value="WD_REPEATS_2"/>
    <property type="match status" value="1"/>
</dbReference>
<organism evidence="11">
    <name type="scientific">Fonticula alba</name>
    <name type="common">Slime mold</name>
    <dbReference type="NCBI Taxonomy" id="691883"/>
    <lineage>
        <taxon>Eukaryota</taxon>
        <taxon>Rotosphaerida</taxon>
        <taxon>Fonticulaceae</taxon>
        <taxon>Fonticula</taxon>
    </lineage>
</organism>
<dbReference type="EMBL" id="KB932203">
    <property type="protein sequence ID" value="KCV71477.1"/>
    <property type="molecule type" value="Genomic_DNA"/>
</dbReference>
<dbReference type="InterPro" id="IPR015943">
    <property type="entry name" value="WD40/YVTN_repeat-like_dom_sf"/>
</dbReference>
<dbReference type="Gene3D" id="3.40.850.10">
    <property type="entry name" value="Kinesin motor domain"/>
    <property type="match status" value="1"/>
</dbReference>
<name>A0A058ZDG2_FONAL</name>
<dbReference type="InterPro" id="IPR036961">
    <property type="entry name" value="Kinesin_motor_dom_sf"/>
</dbReference>
<dbReference type="GO" id="GO:0005524">
    <property type="term" value="F:ATP binding"/>
    <property type="evidence" value="ECO:0007669"/>
    <property type="project" value="UniProtKB-UniRule"/>
</dbReference>
<evidence type="ECO:0000256" key="7">
    <source>
        <dbReference type="PROSITE-ProRule" id="PRU00283"/>
    </source>
</evidence>
<evidence type="ECO:0000259" key="10">
    <source>
        <dbReference type="PROSITE" id="PS50067"/>
    </source>
</evidence>
<evidence type="ECO:0000256" key="4">
    <source>
        <dbReference type="ARBA" id="ARBA00022840"/>
    </source>
</evidence>
<feature type="region of interest" description="Disordered" evidence="9">
    <location>
        <begin position="563"/>
        <end position="602"/>
    </location>
</feature>
<dbReference type="STRING" id="691883.A0A058ZDG2"/>
<feature type="region of interest" description="Disordered" evidence="9">
    <location>
        <begin position="1727"/>
        <end position="1768"/>
    </location>
</feature>
<dbReference type="GO" id="GO:0007018">
    <property type="term" value="P:microtubule-based movement"/>
    <property type="evidence" value="ECO:0007669"/>
    <property type="project" value="InterPro"/>
</dbReference>
<dbReference type="GeneID" id="20527148"/>
<dbReference type="GO" id="GO:0003777">
    <property type="term" value="F:microtubule motor activity"/>
    <property type="evidence" value="ECO:0007669"/>
    <property type="project" value="InterPro"/>
</dbReference>
<accession>A0A058ZDG2</accession>
<gene>
    <name evidence="11" type="ORF">H696_02423</name>
</gene>
<dbReference type="SUPFAM" id="SSF52540">
    <property type="entry name" value="P-loop containing nucleoside triphosphate hydrolases"/>
    <property type="match status" value="1"/>
</dbReference>
<evidence type="ECO:0000256" key="8">
    <source>
        <dbReference type="SAM" id="Coils"/>
    </source>
</evidence>
<dbReference type="InterPro" id="IPR019821">
    <property type="entry name" value="Kinesin_motor_CS"/>
</dbReference>
<feature type="region of interest" description="Disordered" evidence="9">
    <location>
        <begin position="1"/>
        <end position="29"/>
    </location>
</feature>
<feature type="coiled-coil region" evidence="8">
    <location>
        <begin position="1005"/>
        <end position="1032"/>
    </location>
</feature>
<feature type="binding site" evidence="7">
    <location>
        <begin position="114"/>
        <end position="121"/>
    </location>
    <ligand>
        <name>ATP</name>
        <dbReference type="ChEBI" id="CHEBI:30616"/>
    </ligand>
</feature>
<feature type="compositionally biased region" description="Low complexity" evidence="9">
    <location>
        <begin position="1727"/>
        <end position="1747"/>
    </location>
</feature>
<feature type="coiled-coil region" evidence="8">
    <location>
        <begin position="612"/>
        <end position="682"/>
    </location>
</feature>
<comment type="similarity">
    <text evidence="7">Belongs to the TRAFAC class myosin-kinesin ATPase superfamily. Kinesin family.</text>
</comment>
<feature type="region of interest" description="Disordered" evidence="9">
    <location>
        <begin position="1137"/>
        <end position="1169"/>
    </location>
</feature>
<dbReference type="InterPro" id="IPR001752">
    <property type="entry name" value="Kinesin_motor_dom"/>
</dbReference>
<evidence type="ECO:0000256" key="2">
    <source>
        <dbReference type="ARBA" id="ARBA00022490"/>
    </source>
</evidence>
<dbReference type="SMART" id="SM00320">
    <property type="entry name" value="WD40"/>
    <property type="match status" value="3"/>
</dbReference>
<dbReference type="InterPro" id="IPR027640">
    <property type="entry name" value="Kinesin-like_fam"/>
</dbReference>
<dbReference type="PROSITE" id="PS50067">
    <property type="entry name" value="KINESIN_MOTOR_2"/>
    <property type="match status" value="1"/>
</dbReference>
<feature type="repeat" description="WD" evidence="6">
    <location>
        <begin position="1392"/>
        <end position="1406"/>
    </location>
</feature>
<feature type="region of interest" description="Disordered" evidence="9">
    <location>
        <begin position="1654"/>
        <end position="1704"/>
    </location>
</feature>
<dbReference type="PANTHER" id="PTHR47969:SF15">
    <property type="entry name" value="CHROMOSOME-ASSOCIATED KINESIN KIF4A-RELATED"/>
    <property type="match status" value="1"/>
</dbReference>
<feature type="compositionally biased region" description="Acidic residues" evidence="9">
    <location>
        <begin position="788"/>
        <end position="812"/>
    </location>
</feature>
<dbReference type="Pfam" id="PF25764">
    <property type="entry name" value="KIF21A_4th"/>
    <property type="match status" value="1"/>
</dbReference>
<dbReference type="OrthoDB" id="3176171at2759"/>
<keyword evidence="12" id="KW-1185">Reference proteome</keyword>
<dbReference type="GO" id="GO:0051231">
    <property type="term" value="P:spindle elongation"/>
    <property type="evidence" value="ECO:0007669"/>
    <property type="project" value="TreeGrafter"/>
</dbReference>
<dbReference type="GO" id="GO:0005875">
    <property type="term" value="C:microtubule associated complex"/>
    <property type="evidence" value="ECO:0007669"/>
    <property type="project" value="TreeGrafter"/>
</dbReference>
<feature type="coiled-coil region" evidence="8">
    <location>
        <begin position="514"/>
        <end position="555"/>
    </location>
</feature>
<keyword evidence="3 7" id="KW-0547">Nucleotide-binding</keyword>
<dbReference type="Pfam" id="PF00225">
    <property type="entry name" value="Kinesin"/>
    <property type="match status" value="1"/>
</dbReference>
<evidence type="ECO:0000313" key="12">
    <source>
        <dbReference type="Proteomes" id="UP000030693"/>
    </source>
</evidence>
<dbReference type="RefSeq" id="XP_009494600.1">
    <property type="nucleotide sequence ID" value="XM_009496325.1"/>
</dbReference>
<dbReference type="InterPro" id="IPR036322">
    <property type="entry name" value="WD40_repeat_dom_sf"/>
</dbReference>